<keyword evidence="6" id="KW-1185">Reference proteome</keyword>
<dbReference type="PANTHER" id="PTHR48047:SF229">
    <property type="entry name" value="UDP-GLYCOSYLTRANSFERASE 73C3-RELATED"/>
    <property type="match status" value="1"/>
</dbReference>
<dbReference type="PROSITE" id="PS00375">
    <property type="entry name" value="UDPGT"/>
    <property type="match status" value="1"/>
</dbReference>
<evidence type="ECO:0000256" key="3">
    <source>
        <dbReference type="RuleBase" id="RU003718"/>
    </source>
</evidence>
<evidence type="ECO:0000256" key="4">
    <source>
        <dbReference type="RuleBase" id="RU362057"/>
    </source>
</evidence>
<reference evidence="5" key="1">
    <citation type="submission" date="2021-01" db="UniProtKB">
        <authorList>
            <consortium name="EnsemblPlants"/>
        </authorList>
    </citation>
    <scope>IDENTIFICATION</scope>
</reference>
<name>A0A7N0TX26_KALFE</name>
<protein>
    <recommendedName>
        <fullName evidence="4">Glycosyltransferase</fullName>
        <ecNumber evidence="4">2.4.1.-</ecNumber>
    </recommendedName>
</protein>
<dbReference type="Pfam" id="PF00201">
    <property type="entry name" value="UDPGT"/>
    <property type="match status" value="1"/>
</dbReference>
<dbReference type="EC" id="2.4.1.-" evidence="4"/>
<dbReference type="InterPro" id="IPR002213">
    <property type="entry name" value="UDP_glucos_trans"/>
</dbReference>
<dbReference type="GO" id="GO:0035251">
    <property type="term" value="F:UDP-glucosyltransferase activity"/>
    <property type="evidence" value="ECO:0007669"/>
    <property type="project" value="TreeGrafter"/>
</dbReference>
<dbReference type="FunFam" id="3.40.50.2000:FF:000047">
    <property type="entry name" value="Glycosyltransferase"/>
    <property type="match status" value="1"/>
</dbReference>
<evidence type="ECO:0000256" key="1">
    <source>
        <dbReference type="ARBA" id="ARBA00009995"/>
    </source>
</evidence>
<keyword evidence="2 3" id="KW-0808">Transferase</keyword>
<dbReference type="Gramene" id="Kaladp0048s0083.1.v1.1">
    <property type="protein sequence ID" value="Kaladp0048s0083.1.v1.1.CDS.1"/>
    <property type="gene ID" value="Kaladp0048s0083.v1.1"/>
</dbReference>
<evidence type="ECO:0000256" key="2">
    <source>
        <dbReference type="ARBA" id="ARBA00022679"/>
    </source>
</evidence>
<dbReference type="InterPro" id="IPR035595">
    <property type="entry name" value="UDP_glycos_trans_CS"/>
</dbReference>
<dbReference type="Proteomes" id="UP000594263">
    <property type="component" value="Unplaced"/>
</dbReference>
<dbReference type="PANTHER" id="PTHR48047">
    <property type="entry name" value="GLYCOSYLTRANSFERASE"/>
    <property type="match status" value="1"/>
</dbReference>
<dbReference type="OMA" id="TEQQEVM"/>
<dbReference type="CDD" id="cd03784">
    <property type="entry name" value="GT1_Gtf-like"/>
    <property type="match status" value="1"/>
</dbReference>
<evidence type="ECO:0000313" key="5">
    <source>
        <dbReference type="EnsemblPlants" id="Kaladp0048s0083.1.v1.1.CDS.1"/>
    </source>
</evidence>
<evidence type="ECO:0000313" key="6">
    <source>
        <dbReference type="Proteomes" id="UP000594263"/>
    </source>
</evidence>
<organism evidence="5 6">
    <name type="scientific">Kalanchoe fedtschenkoi</name>
    <name type="common">Lavender scallops</name>
    <name type="synonym">South American air plant</name>
    <dbReference type="NCBI Taxonomy" id="63787"/>
    <lineage>
        <taxon>Eukaryota</taxon>
        <taxon>Viridiplantae</taxon>
        <taxon>Streptophyta</taxon>
        <taxon>Embryophyta</taxon>
        <taxon>Tracheophyta</taxon>
        <taxon>Spermatophyta</taxon>
        <taxon>Magnoliopsida</taxon>
        <taxon>eudicotyledons</taxon>
        <taxon>Gunneridae</taxon>
        <taxon>Pentapetalae</taxon>
        <taxon>Saxifragales</taxon>
        <taxon>Crassulaceae</taxon>
        <taxon>Kalanchoe</taxon>
    </lineage>
</organism>
<dbReference type="Gene3D" id="3.40.50.2000">
    <property type="entry name" value="Glycogen Phosphorylase B"/>
    <property type="match status" value="2"/>
</dbReference>
<dbReference type="SUPFAM" id="SSF53756">
    <property type="entry name" value="UDP-Glycosyltransferase/glycogen phosphorylase"/>
    <property type="match status" value="1"/>
</dbReference>
<comment type="similarity">
    <text evidence="1 3">Belongs to the UDP-glycosyltransferase family.</text>
</comment>
<dbReference type="EnsemblPlants" id="Kaladp0048s0083.1.v1.1">
    <property type="protein sequence ID" value="Kaladp0048s0083.1.v1.1.CDS.1"/>
    <property type="gene ID" value="Kaladp0048s0083.v1.1"/>
</dbReference>
<sequence length="497" mass="55250">MATDEKLHFVVLPFMAQGHAIPVIDFAKLLAERRDVIVTLLLTPVNHIRVKPILDRSSDRGVRIPVEELAFPAQEVGLPAGCENLDLVPSSPLMVNFMAATAMLQPQVEALLRKMRPEPRCLVADTCFPFASEVARKSGIPRLLFHPMTCFTYLCSHHIVTSRILDTVSDEFEYFDVPGMPHETRFTRSQVKGMADPETPGWVEFNDKLIENEKAAFGLIFNTFEDLERTYLREYEMVRQTRVWSVGPVSLFSKELGDKVSRGKSSTVDVDQCSNWLDAQEPGTVVYACLGSICNLTSSQMLELGLGLEASGRPFIWVVGFGCGDEDTKKSLQELLAENGLVKRVSENGRGLVIFGWAPQVLILSHRAVGGFLTHCGWNSSLEGISAGHPVVTWPLFADNFYNEKLLVDVLRVGVRAGVKQSMDYGKGRDVGIQVRRDDVRNAVEEVMGEGDEREARRKRAAELAEKARKAVEEGGSSHANIGKIIEEVRKFNKDSS</sequence>
<proteinExistence type="inferred from homology"/>
<accession>A0A7N0TX26</accession>
<dbReference type="AlphaFoldDB" id="A0A7N0TX26"/>
<keyword evidence="3" id="KW-0328">Glycosyltransferase</keyword>